<keyword evidence="2" id="KW-0032">Aminotransferase</keyword>
<dbReference type="InterPro" id="IPR015421">
    <property type="entry name" value="PyrdxlP-dep_Trfase_major"/>
</dbReference>
<organism evidence="5 6">
    <name type="scientific">Alicyclobacillus vulcanalis</name>
    <dbReference type="NCBI Taxonomy" id="252246"/>
    <lineage>
        <taxon>Bacteria</taxon>
        <taxon>Bacillati</taxon>
        <taxon>Bacillota</taxon>
        <taxon>Bacilli</taxon>
        <taxon>Bacillales</taxon>
        <taxon>Alicyclobacillaceae</taxon>
        <taxon>Alicyclobacillus</taxon>
    </lineage>
</organism>
<dbReference type="AlphaFoldDB" id="A0A1N7M4P7"/>
<evidence type="ECO:0000313" key="6">
    <source>
        <dbReference type="Proteomes" id="UP000186156"/>
    </source>
</evidence>
<proteinExistence type="inferred from homology"/>
<dbReference type="NCBIfam" id="TIGR03801">
    <property type="entry name" value="asp_4_decarbox"/>
    <property type="match status" value="1"/>
</dbReference>
<feature type="region of interest" description="Disordered" evidence="3">
    <location>
        <begin position="1"/>
        <end position="29"/>
    </location>
</feature>
<evidence type="ECO:0000256" key="1">
    <source>
        <dbReference type="ARBA" id="ARBA00022898"/>
    </source>
</evidence>
<sequence length="554" mass="62340">MDHAKGEPEALRLPHDARSRRELERTYEDESPFELRNQLLSLAKRHDEQRARVMLDAGRGNPNWIAARPREAFWFLGQFALEEARRVWHDGDLAGMPHPDGVMERFEAHARRHEQDPGCAALRECLEAAAKRGMDREAMLAEWVDGVIGDNYPTPDRILPGVERVMAHYLAEELCGGRMDPSAWQLFATEGATAAMCYVFDSLAANHLLPKGAKMAVMVPIFPPYIEIPALERYQFDVIEIRATGRSETGTPTWQYPLDELRKLADPSVKALFLVNPSNPPSVALSEETLDALVDVVRNHNPELMIITDDVYGTFVDGFRSLATELPENTLLVYSLSKHFGVTGWRLGVVALQRENVFDRRLQAMDQEVRAQLGARYRILSPQPDQLPFIDRMVADSRQVALNHTAGLSTPQQVQMSLFALFAMTDRGQQYKAQVRAICHRRMRKLYEALGLPVPELPCGAAYYTELDIQDLARRRYGDQFVAFLEENYEPVDILFRLAESSGMVLLNGGGFHAPPWSVRISLANLPDGAYETIGREIIAALDAYAGDWKRAGG</sequence>
<keyword evidence="1" id="KW-0663">Pyridoxal phosphate</keyword>
<gene>
    <name evidence="5" type="ORF">SAMN05421799_104225</name>
</gene>
<feature type="compositionally biased region" description="Basic and acidic residues" evidence="3">
    <location>
        <begin position="1"/>
        <end position="28"/>
    </location>
</feature>
<dbReference type="STRING" id="252246.SAMN05421799_104225"/>
<dbReference type="Gene3D" id="1.10.20.110">
    <property type="match status" value="1"/>
</dbReference>
<dbReference type="GO" id="GO:0008483">
    <property type="term" value="F:transaminase activity"/>
    <property type="evidence" value="ECO:0007669"/>
    <property type="project" value="UniProtKB-KW"/>
</dbReference>
<name>A0A1N7M4P7_9BACL</name>
<keyword evidence="2" id="KW-0808">Transferase</keyword>
<dbReference type="InterPro" id="IPR015424">
    <property type="entry name" value="PyrdxlP-dep_Trfase"/>
</dbReference>
<evidence type="ECO:0000313" key="5">
    <source>
        <dbReference type="EMBL" id="SIS81080.1"/>
    </source>
</evidence>
<comment type="similarity">
    <text evidence="2">Belongs to the class-I pyridoxal-phosphate-dependent aminotransferase family.</text>
</comment>
<evidence type="ECO:0000256" key="3">
    <source>
        <dbReference type="SAM" id="MobiDB-lite"/>
    </source>
</evidence>
<dbReference type="PANTHER" id="PTHR43795:SF2">
    <property type="entry name" value="BIFUNCTIONAL ASPARTATE AMINOTRANSFERASE AND GLUTAMATE_ASPARTATE-PREPHENATE AMINOTRANSFERASE"/>
    <property type="match status" value="1"/>
</dbReference>
<dbReference type="EC" id="2.6.1.-" evidence="2"/>
<comment type="cofactor">
    <cofactor evidence="2">
        <name>pyridoxal 5'-phosphate</name>
        <dbReference type="ChEBI" id="CHEBI:597326"/>
    </cofactor>
</comment>
<dbReference type="RefSeq" id="WP_076346393.1">
    <property type="nucleotide sequence ID" value="NZ_FTOO01000004.1"/>
</dbReference>
<dbReference type="GO" id="GO:0030170">
    <property type="term" value="F:pyridoxal phosphate binding"/>
    <property type="evidence" value="ECO:0007669"/>
    <property type="project" value="InterPro"/>
</dbReference>
<dbReference type="InterPro" id="IPR004838">
    <property type="entry name" value="NHTrfase_class1_PyrdxlP-BS"/>
</dbReference>
<dbReference type="InterPro" id="IPR050478">
    <property type="entry name" value="Ethylene_sulfur-biosynth"/>
</dbReference>
<accession>A0A1N7M4P7</accession>
<dbReference type="PANTHER" id="PTHR43795">
    <property type="entry name" value="BIFUNCTIONAL ASPARTATE AMINOTRANSFERASE AND GLUTAMATE/ASPARTATE-PREPHENATE AMINOTRANSFERASE-RELATED"/>
    <property type="match status" value="1"/>
</dbReference>
<dbReference type="Gene3D" id="3.40.640.10">
    <property type="entry name" value="Type I PLP-dependent aspartate aminotransferase-like (Major domain)"/>
    <property type="match status" value="1"/>
</dbReference>
<dbReference type="OrthoDB" id="9804407at2"/>
<dbReference type="InterPro" id="IPR022518">
    <property type="entry name" value="Aspartate_4-decarboxylase"/>
</dbReference>
<dbReference type="Pfam" id="PF00155">
    <property type="entry name" value="Aminotran_1_2"/>
    <property type="match status" value="1"/>
</dbReference>
<dbReference type="SUPFAM" id="SSF53383">
    <property type="entry name" value="PLP-dependent transferases"/>
    <property type="match status" value="1"/>
</dbReference>
<dbReference type="Gene3D" id="3.90.1150.10">
    <property type="entry name" value="Aspartate Aminotransferase, domain 1"/>
    <property type="match status" value="1"/>
</dbReference>
<dbReference type="PROSITE" id="PS00105">
    <property type="entry name" value="AA_TRANSFER_CLASS_1"/>
    <property type="match status" value="1"/>
</dbReference>
<dbReference type="InterPro" id="IPR015422">
    <property type="entry name" value="PyrdxlP-dep_Trfase_small"/>
</dbReference>
<dbReference type="NCBIfam" id="NF006755">
    <property type="entry name" value="PRK09275.1"/>
    <property type="match status" value="1"/>
</dbReference>
<dbReference type="GO" id="GO:0006520">
    <property type="term" value="P:amino acid metabolic process"/>
    <property type="evidence" value="ECO:0007669"/>
    <property type="project" value="TreeGrafter"/>
</dbReference>
<dbReference type="CDD" id="cd00609">
    <property type="entry name" value="AAT_like"/>
    <property type="match status" value="1"/>
</dbReference>
<protein>
    <recommendedName>
        <fullName evidence="2">Aminotransferase</fullName>
        <ecNumber evidence="2">2.6.1.-</ecNumber>
    </recommendedName>
</protein>
<dbReference type="InterPro" id="IPR004839">
    <property type="entry name" value="Aminotransferase_I/II_large"/>
</dbReference>
<evidence type="ECO:0000259" key="4">
    <source>
        <dbReference type="Pfam" id="PF00155"/>
    </source>
</evidence>
<keyword evidence="6" id="KW-1185">Reference proteome</keyword>
<dbReference type="EMBL" id="FTOO01000004">
    <property type="protein sequence ID" value="SIS81080.1"/>
    <property type="molecule type" value="Genomic_DNA"/>
</dbReference>
<reference evidence="6" key="1">
    <citation type="submission" date="2017-01" db="EMBL/GenBank/DDBJ databases">
        <authorList>
            <person name="Varghese N."/>
            <person name="Submissions S."/>
        </authorList>
    </citation>
    <scope>NUCLEOTIDE SEQUENCE [LARGE SCALE GENOMIC DNA]</scope>
    <source>
        <strain evidence="6">DSM 16176</strain>
    </source>
</reference>
<dbReference type="Proteomes" id="UP000186156">
    <property type="component" value="Unassembled WGS sequence"/>
</dbReference>
<evidence type="ECO:0000256" key="2">
    <source>
        <dbReference type="RuleBase" id="RU000481"/>
    </source>
</evidence>
<feature type="domain" description="Aminotransferase class I/classII large" evidence="4">
    <location>
        <begin position="208"/>
        <end position="532"/>
    </location>
</feature>